<dbReference type="RefSeq" id="WP_007661359.1">
    <property type="nucleotide sequence ID" value="NZ_ABJL02000007.1"/>
</dbReference>
<dbReference type="GeneID" id="26158711"/>
<feature type="domain" description="Radical SAM core" evidence="6">
    <location>
        <begin position="165"/>
        <end position="323"/>
    </location>
</feature>
<keyword evidence="3" id="KW-0479">Metal-binding</keyword>
<comment type="cofactor">
    <cofactor evidence="1">
        <name>[4Fe-4S] cluster</name>
        <dbReference type="ChEBI" id="CHEBI:49883"/>
    </cofactor>
</comment>
<dbReference type="GO" id="GO:0051536">
    <property type="term" value="F:iron-sulfur cluster binding"/>
    <property type="evidence" value="ECO:0007669"/>
    <property type="project" value="UniProtKB-KW"/>
</dbReference>
<keyword evidence="4" id="KW-0408">Iron</keyword>
<organism evidence="7 8">
    <name type="scientific">Bacteroides intestinalis DSM 17393</name>
    <dbReference type="NCBI Taxonomy" id="471870"/>
    <lineage>
        <taxon>Bacteria</taxon>
        <taxon>Pseudomonadati</taxon>
        <taxon>Bacteroidota</taxon>
        <taxon>Bacteroidia</taxon>
        <taxon>Bacteroidales</taxon>
        <taxon>Bacteroidaceae</taxon>
        <taxon>Bacteroides</taxon>
    </lineage>
</organism>
<evidence type="ECO:0000256" key="3">
    <source>
        <dbReference type="ARBA" id="ARBA00022723"/>
    </source>
</evidence>
<evidence type="ECO:0000313" key="8">
    <source>
        <dbReference type="Proteomes" id="UP000004596"/>
    </source>
</evidence>
<dbReference type="GO" id="GO:0046872">
    <property type="term" value="F:metal ion binding"/>
    <property type="evidence" value="ECO:0007669"/>
    <property type="project" value="UniProtKB-KW"/>
</dbReference>
<name>B3C9X5_9BACE</name>
<dbReference type="GO" id="GO:0016491">
    <property type="term" value="F:oxidoreductase activity"/>
    <property type="evidence" value="ECO:0007669"/>
    <property type="project" value="InterPro"/>
</dbReference>
<evidence type="ECO:0000256" key="5">
    <source>
        <dbReference type="ARBA" id="ARBA00023014"/>
    </source>
</evidence>
<dbReference type="InterPro" id="IPR023885">
    <property type="entry name" value="4Fe4S-binding_SPASM_dom"/>
</dbReference>
<dbReference type="InterPro" id="IPR013785">
    <property type="entry name" value="Aldolase_TIM"/>
</dbReference>
<evidence type="ECO:0000256" key="2">
    <source>
        <dbReference type="ARBA" id="ARBA00022691"/>
    </source>
</evidence>
<dbReference type="CDD" id="cd01335">
    <property type="entry name" value="Radical_SAM"/>
    <property type="match status" value="1"/>
</dbReference>
<evidence type="ECO:0000256" key="1">
    <source>
        <dbReference type="ARBA" id="ARBA00001966"/>
    </source>
</evidence>
<dbReference type="SUPFAM" id="SSF102114">
    <property type="entry name" value="Radical SAM enzymes"/>
    <property type="match status" value="1"/>
</dbReference>
<protein>
    <submittedName>
        <fullName evidence="7">Radical SAM domain protein</fullName>
    </submittedName>
</protein>
<dbReference type="Pfam" id="PF04055">
    <property type="entry name" value="Radical_SAM"/>
    <property type="match status" value="1"/>
</dbReference>
<evidence type="ECO:0000313" key="7">
    <source>
        <dbReference type="EMBL" id="EDV06204.1"/>
    </source>
</evidence>
<dbReference type="NCBIfam" id="TIGR04085">
    <property type="entry name" value="rSAM_more_4Fe4S"/>
    <property type="match status" value="1"/>
</dbReference>
<comment type="caution">
    <text evidence="7">The sequence shown here is derived from an EMBL/GenBank/DDBJ whole genome shotgun (WGS) entry which is preliminary data.</text>
</comment>
<dbReference type="SFLD" id="SFLDS00029">
    <property type="entry name" value="Radical_SAM"/>
    <property type="match status" value="1"/>
</dbReference>
<dbReference type="InterPro" id="IPR023867">
    <property type="entry name" value="Sulphatase_maturase_rSAM"/>
</dbReference>
<accession>B3C9X5</accession>
<dbReference type="SFLD" id="SFLDG01386">
    <property type="entry name" value="main_SPASM_domain-containing"/>
    <property type="match status" value="1"/>
</dbReference>
<dbReference type="PANTHER" id="PTHR43273:SF8">
    <property type="entry name" value="RADICAL SAM DOMAIN PROTEIN"/>
    <property type="match status" value="1"/>
</dbReference>
<dbReference type="SFLD" id="SFLDG01067">
    <property type="entry name" value="SPASM/twitch_domain_containing"/>
    <property type="match status" value="1"/>
</dbReference>
<evidence type="ECO:0000256" key="4">
    <source>
        <dbReference type="ARBA" id="ARBA00023004"/>
    </source>
</evidence>
<dbReference type="InterPro" id="IPR026412">
    <property type="entry name" value="rSAM_Cxxx_rpt"/>
</dbReference>
<dbReference type="STRING" id="471870.BACINT_01289"/>
<keyword evidence="5" id="KW-0411">Iron-sulfur</keyword>
<dbReference type="InterPro" id="IPR007197">
    <property type="entry name" value="rSAM"/>
</dbReference>
<dbReference type="PANTHER" id="PTHR43273">
    <property type="entry name" value="ANAEROBIC SULFATASE-MATURATING ENZYME HOMOLOG ASLB-RELATED"/>
    <property type="match status" value="1"/>
</dbReference>
<dbReference type="SFLD" id="SFLDG01384">
    <property type="entry name" value="thioether_bond_formation_requi"/>
    <property type="match status" value="1"/>
</dbReference>
<reference evidence="7 8" key="2">
    <citation type="submission" date="2008-04" db="EMBL/GenBank/DDBJ databases">
        <authorList>
            <person name="Fulton L."/>
            <person name="Clifton S."/>
            <person name="Fulton B."/>
            <person name="Xu J."/>
            <person name="Minx P."/>
            <person name="Pepin K.H."/>
            <person name="Johnson M."/>
            <person name="Thiruvilangam P."/>
            <person name="Bhonagiri V."/>
            <person name="Nash W.E."/>
            <person name="Mardis E.R."/>
            <person name="Wilson R.K."/>
        </authorList>
    </citation>
    <scope>NUCLEOTIDE SEQUENCE [LARGE SCALE GENOMIC DNA]</scope>
    <source>
        <strain evidence="7 8">DSM 17393</strain>
    </source>
</reference>
<sequence length="533" mass="60803">MMILKVAIIVVWELRKVVVAQPVVIVVLEHRKVVVGIVVKVAVKKAVLVAVIIQPNRPVLIAVLLVAMVVRILLSHPVARAVVIVVIWLAHKPVRQLAVVHVFQPVWDSARVLVCLDVKRDAGVGAGVTIDTNVEVCIRYLLKMKGIKKKEVDWKSGMAKNITFIVTKDCQLACKYCYLVGKNSKERMPWEVAKQAIDYVLEREEDFPEESVVWDFIGGEPFLEIDLIDKICDYIKVEQFQRDHHWFGAYRFSFSTNGINYHEEKVQQFILKNKEHLSIGITIDGTEMKHDLNRVYKASGRGSYKDVVRNIPLWLSQFPDASTKVTISSADIPYIKESVLHLYALGIHEVNINCVFEDVWKAGDDRLFEEQLLMLADAIIDNGYYRDYSCSFFGEHLGKPLDCKLQNQNWCGAGMMLAVDAMGNFYPCTRFAQYSLRNKKAWIIGNIHDGIDKNKLRPFLTLDRCTQSTQECIDCEVASGCAWCQGENYDAADTSTIYQRSTAICKMHKARVRANNYYWNRLLRKMESEGEPC</sequence>
<dbReference type="Gene3D" id="3.20.20.70">
    <property type="entry name" value="Aldolase class I"/>
    <property type="match status" value="1"/>
</dbReference>
<dbReference type="AlphaFoldDB" id="B3C9X5"/>
<keyword evidence="2" id="KW-0949">S-adenosyl-L-methionine</keyword>
<dbReference type="InterPro" id="IPR058240">
    <property type="entry name" value="rSAM_sf"/>
</dbReference>
<proteinExistence type="predicted"/>
<reference evidence="7 8" key="1">
    <citation type="submission" date="2008-04" db="EMBL/GenBank/DDBJ databases">
        <title>Draft genome sequence of Bacteroides intestinalis (DSM 17393).</title>
        <authorList>
            <person name="Sudarsanam P."/>
            <person name="Ley R."/>
            <person name="Guruge J."/>
            <person name="Turnbaugh P.J."/>
            <person name="Mahowald M."/>
            <person name="Liep D."/>
            <person name="Gordon J."/>
        </authorList>
    </citation>
    <scope>NUCLEOTIDE SEQUENCE [LARGE SCALE GENOMIC DNA]</scope>
    <source>
        <strain evidence="7 8">DSM 17393</strain>
    </source>
</reference>
<evidence type="ECO:0000259" key="6">
    <source>
        <dbReference type="Pfam" id="PF04055"/>
    </source>
</evidence>
<dbReference type="eggNOG" id="COG0641">
    <property type="taxonomic scope" value="Bacteria"/>
</dbReference>
<dbReference type="Proteomes" id="UP000004596">
    <property type="component" value="Unassembled WGS sequence"/>
</dbReference>
<dbReference type="EMBL" id="ABJL02000007">
    <property type="protein sequence ID" value="EDV06204.1"/>
    <property type="molecule type" value="Genomic_DNA"/>
</dbReference>
<gene>
    <name evidence="7" type="ORF">BACINT_01289</name>
</gene>
<dbReference type="NCBIfam" id="TIGR04115">
    <property type="entry name" value="rSAM_Cxxx_rpt"/>
    <property type="match status" value="1"/>
</dbReference>